<keyword evidence="5" id="KW-1185">Reference proteome</keyword>
<feature type="compositionally biased region" description="Polar residues" evidence="2">
    <location>
        <begin position="516"/>
        <end position="526"/>
    </location>
</feature>
<dbReference type="AlphaFoldDB" id="A0A6A6AZA5"/>
<dbReference type="EMBL" id="ML995509">
    <property type="protein sequence ID" value="KAF2136976.1"/>
    <property type="molecule type" value="Genomic_DNA"/>
</dbReference>
<feature type="region of interest" description="Disordered" evidence="2">
    <location>
        <begin position="1"/>
        <end position="86"/>
    </location>
</feature>
<sequence length="679" mass="75959">MSSAIPLAPQPTKVSSVSQLKAKLRRPTRKPPVSQAPYRNTSKTRHYKMRQSSHQMSDDSRSSPDTGVPQPGVHQSTPSSDGYNNPLLRLREQRYPSNGNASIATTLYITGLDQHITDAELRLILTSVGLSESLEDIQVGLDIRFKGSNYGFVSYVDPRAARNAMRFLNGKVIHCQRQIRTFPAHRLEENLFYVPPNLDQADQPTVCEIWNTMRGAKGTRGRGMGQMRVPILELESTYLELEQGISQFFSVGDKTTEHMFGSLLGRSLILLLLYWVHVFQPQRSNELAAALSTPSKTPCSENSDTYDEATDRDVKDLPSIEAYKNSLKQTKPSRNHPSPESEMPTYDKASSGTSRELPHRSKNNPSRERSIEDNQQRAQPVDMDIESAMGPSLRQRRDQPWSPFSLREDPSMESSIPGLASDIHTPKKGQGGTSPTQKSQSEDIESQTPDDRFLNFVYTLRAVRRFVDKIQERRAERQSHDEGESTMGAEDESLPPGTMPPLDRSGTDDKDEMDSNCCTSTTDPSMATEQEHLVEEILSPIKREVVDRVMAMYDKALETGYGPHIELAHFIAAGETSRAGGNSTQTRSSDNSPIATRFNTNQRASAGSSLNQKRKAKDSGNSRDDDEDGNKRPRRPGIKPIQEETLRKWACPYFQRQPNKPVKSAACFQSGFPDISKLK</sequence>
<dbReference type="InterPro" id="IPR012677">
    <property type="entry name" value="Nucleotide-bd_a/b_plait_sf"/>
</dbReference>
<dbReference type="InterPro" id="IPR035979">
    <property type="entry name" value="RBD_domain_sf"/>
</dbReference>
<organism evidence="4 5">
    <name type="scientific">Aplosporella prunicola CBS 121167</name>
    <dbReference type="NCBI Taxonomy" id="1176127"/>
    <lineage>
        <taxon>Eukaryota</taxon>
        <taxon>Fungi</taxon>
        <taxon>Dikarya</taxon>
        <taxon>Ascomycota</taxon>
        <taxon>Pezizomycotina</taxon>
        <taxon>Dothideomycetes</taxon>
        <taxon>Dothideomycetes incertae sedis</taxon>
        <taxon>Botryosphaeriales</taxon>
        <taxon>Aplosporellaceae</taxon>
        <taxon>Aplosporella</taxon>
    </lineage>
</organism>
<accession>A0A6A6AZA5</accession>
<feature type="compositionally biased region" description="Basic and acidic residues" evidence="2">
    <location>
        <begin position="365"/>
        <end position="375"/>
    </location>
</feature>
<feature type="compositionally biased region" description="Basic and acidic residues" evidence="2">
    <location>
        <begin position="309"/>
        <end position="318"/>
    </location>
</feature>
<feature type="compositionally biased region" description="Polar residues" evidence="2">
    <location>
        <begin position="326"/>
        <end position="338"/>
    </location>
</feature>
<evidence type="ECO:0000259" key="3">
    <source>
        <dbReference type="PROSITE" id="PS50102"/>
    </source>
</evidence>
<feature type="compositionally biased region" description="Basic residues" evidence="2">
    <location>
        <begin position="42"/>
        <end position="51"/>
    </location>
</feature>
<dbReference type="RefSeq" id="XP_033392694.1">
    <property type="nucleotide sequence ID" value="XM_033535094.1"/>
</dbReference>
<keyword evidence="1" id="KW-0694">RNA-binding</keyword>
<feature type="compositionally biased region" description="Polar residues" evidence="2">
    <location>
        <begin position="292"/>
        <end position="303"/>
    </location>
</feature>
<evidence type="ECO:0000256" key="1">
    <source>
        <dbReference type="PROSITE-ProRule" id="PRU00176"/>
    </source>
</evidence>
<reference evidence="4" key="1">
    <citation type="journal article" date="2020" name="Stud. Mycol.">
        <title>101 Dothideomycetes genomes: a test case for predicting lifestyles and emergence of pathogens.</title>
        <authorList>
            <person name="Haridas S."/>
            <person name="Albert R."/>
            <person name="Binder M."/>
            <person name="Bloem J."/>
            <person name="Labutti K."/>
            <person name="Salamov A."/>
            <person name="Andreopoulos B."/>
            <person name="Baker S."/>
            <person name="Barry K."/>
            <person name="Bills G."/>
            <person name="Bluhm B."/>
            <person name="Cannon C."/>
            <person name="Castanera R."/>
            <person name="Culley D."/>
            <person name="Daum C."/>
            <person name="Ezra D."/>
            <person name="Gonzalez J."/>
            <person name="Henrissat B."/>
            <person name="Kuo A."/>
            <person name="Liang C."/>
            <person name="Lipzen A."/>
            <person name="Lutzoni F."/>
            <person name="Magnuson J."/>
            <person name="Mondo S."/>
            <person name="Nolan M."/>
            <person name="Ohm R."/>
            <person name="Pangilinan J."/>
            <person name="Park H.-J."/>
            <person name="Ramirez L."/>
            <person name="Alfaro M."/>
            <person name="Sun H."/>
            <person name="Tritt A."/>
            <person name="Yoshinaga Y."/>
            <person name="Zwiers L.-H."/>
            <person name="Turgeon B."/>
            <person name="Goodwin S."/>
            <person name="Spatafora J."/>
            <person name="Crous P."/>
            <person name="Grigoriev I."/>
        </authorList>
    </citation>
    <scope>NUCLEOTIDE SEQUENCE</scope>
    <source>
        <strain evidence="4">CBS 121167</strain>
    </source>
</reference>
<dbReference type="GO" id="GO:0003723">
    <property type="term" value="F:RNA binding"/>
    <property type="evidence" value="ECO:0007669"/>
    <property type="project" value="UniProtKB-UniRule"/>
</dbReference>
<feature type="region of interest" description="Disordered" evidence="2">
    <location>
        <begin position="660"/>
        <end position="679"/>
    </location>
</feature>
<dbReference type="GeneID" id="54292588"/>
<proteinExistence type="predicted"/>
<gene>
    <name evidence="4" type="ORF">K452DRAFT_116285</name>
</gene>
<dbReference type="Gene3D" id="3.30.70.330">
    <property type="match status" value="1"/>
</dbReference>
<evidence type="ECO:0000256" key="2">
    <source>
        <dbReference type="SAM" id="MobiDB-lite"/>
    </source>
</evidence>
<evidence type="ECO:0000313" key="4">
    <source>
        <dbReference type="EMBL" id="KAF2136976.1"/>
    </source>
</evidence>
<feature type="compositionally biased region" description="Polar residues" evidence="2">
    <location>
        <begin position="579"/>
        <end position="611"/>
    </location>
</feature>
<feature type="region of interest" description="Disordered" evidence="2">
    <location>
        <begin position="577"/>
        <end position="643"/>
    </location>
</feature>
<dbReference type="PROSITE" id="PS50102">
    <property type="entry name" value="RRM"/>
    <property type="match status" value="1"/>
</dbReference>
<feature type="compositionally biased region" description="Basic and acidic residues" evidence="2">
    <location>
        <begin position="473"/>
        <end position="483"/>
    </location>
</feature>
<feature type="region of interest" description="Disordered" evidence="2">
    <location>
        <begin position="290"/>
        <end position="448"/>
    </location>
</feature>
<feature type="domain" description="RRM" evidence="3">
    <location>
        <begin position="105"/>
        <end position="186"/>
    </location>
</feature>
<feature type="region of interest" description="Disordered" evidence="2">
    <location>
        <begin position="473"/>
        <end position="526"/>
    </location>
</feature>
<protein>
    <recommendedName>
        <fullName evidence="3">RRM domain-containing protein</fullName>
    </recommendedName>
</protein>
<feature type="compositionally biased region" description="Polar residues" evidence="2">
    <location>
        <begin position="73"/>
        <end position="83"/>
    </location>
</feature>
<dbReference type="Proteomes" id="UP000799438">
    <property type="component" value="Unassembled WGS sequence"/>
</dbReference>
<dbReference type="OrthoDB" id="272703at2759"/>
<dbReference type="SMART" id="SM00360">
    <property type="entry name" value="RRM"/>
    <property type="match status" value="1"/>
</dbReference>
<dbReference type="Pfam" id="PF00076">
    <property type="entry name" value="RRM_1"/>
    <property type="match status" value="1"/>
</dbReference>
<dbReference type="InterPro" id="IPR000504">
    <property type="entry name" value="RRM_dom"/>
</dbReference>
<dbReference type="SUPFAM" id="SSF54928">
    <property type="entry name" value="RNA-binding domain, RBD"/>
    <property type="match status" value="1"/>
</dbReference>
<name>A0A6A6AZA5_9PEZI</name>
<evidence type="ECO:0000313" key="5">
    <source>
        <dbReference type="Proteomes" id="UP000799438"/>
    </source>
</evidence>